<name>A0A2S5E3I3_9BURK</name>
<dbReference type="AlphaFoldDB" id="A0A2S5E3I3"/>
<comment type="caution">
    <text evidence="1">The sequence shown here is derived from an EMBL/GenBank/DDBJ whole genome shotgun (WGS) entry which is preliminary data.</text>
</comment>
<proteinExistence type="predicted"/>
<organism evidence="1 2">
    <name type="scientific">Burkholderia contaminans</name>
    <dbReference type="NCBI Taxonomy" id="488447"/>
    <lineage>
        <taxon>Bacteria</taxon>
        <taxon>Pseudomonadati</taxon>
        <taxon>Pseudomonadota</taxon>
        <taxon>Betaproteobacteria</taxon>
        <taxon>Burkholderiales</taxon>
        <taxon>Burkholderiaceae</taxon>
        <taxon>Burkholderia</taxon>
        <taxon>Burkholderia cepacia complex</taxon>
    </lineage>
</organism>
<protein>
    <submittedName>
        <fullName evidence="1">Uncharacterized protein</fullName>
    </submittedName>
</protein>
<dbReference type="Proteomes" id="UP000238655">
    <property type="component" value="Chromosome 2"/>
</dbReference>
<evidence type="ECO:0000313" key="2">
    <source>
        <dbReference type="Proteomes" id="UP000238655"/>
    </source>
</evidence>
<gene>
    <name evidence="1" type="ORF">C3743_04930</name>
</gene>
<accession>A0A2S5E3I3</accession>
<dbReference type="EMBL" id="PQVP01000001">
    <property type="protein sequence ID" value="POZ85878.1"/>
    <property type="molecule type" value="Genomic_DNA"/>
</dbReference>
<evidence type="ECO:0000313" key="1">
    <source>
        <dbReference type="EMBL" id="POZ85878.1"/>
    </source>
</evidence>
<sequence>MHKLRLLIVVGHFTPRFSQRRTKESQQSVCPSLFQYLHQHVWKLPQSSFLSCKPTRLAHLRMFHQRPAEKRCLARMGIKIFKESRSEIAYMSQVWVELAIGCFLECTAHFLAAQVQFRRDLDHISLSKQWK</sequence>
<reference evidence="1 2" key="1">
    <citation type="submission" date="2018-01" db="EMBL/GenBank/DDBJ databases">
        <title>Successful Treatment of Persistent Burkholderia cepacia Bacteremia with Ceftazidime-Avibactam.</title>
        <authorList>
            <person name="Tamma P."/>
            <person name="Fan Y."/>
            <person name="Bergman Y."/>
            <person name="Sick-Samuels A."/>
            <person name="Hsu A."/>
            <person name="Timp W."/>
            <person name="Simner P."/>
        </authorList>
    </citation>
    <scope>NUCLEOTIDE SEQUENCE [LARGE SCALE GENOMIC DNA]</scope>
    <source>
        <strain evidence="1 2">170816</strain>
    </source>
</reference>